<accession>A0A515D7J2</accession>
<organism evidence="2 3">
    <name type="scientific">Rhodoferax sediminis</name>
    <dbReference type="NCBI Taxonomy" id="2509614"/>
    <lineage>
        <taxon>Bacteria</taxon>
        <taxon>Pseudomonadati</taxon>
        <taxon>Pseudomonadota</taxon>
        <taxon>Betaproteobacteria</taxon>
        <taxon>Burkholderiales</taxon>
        <taxon>Comamonadaceae</taxon>
        <taxon>Rhodoferax</taxon>
    </lineage>
</organism>
<dbReference type="EMBL" id="CP035503">
    <property type="protein sequence ID" value="QDL36382.1"/>
    <property type="molecule type" value="Genomic_DNA"/>
</dbReference>
<dbReference type="OrthoDB" id="9036115at2"/>
<dbReference type="RefSeq" id="WP_142817553.1">
    <property type="nucleotide sequence ID" value="NZ_CP035503.1"/>
</dbReference>
<proteinExistence type="predicted"/>
<dbReference type="AlphaFoldDB" id="A0A515D7J2"/>
<dbReference type="Proteomes" id="UP000316798">
    <property type="component" value="Chromosome"/>
</dbReference>
<feature type="domain" description="TniQ" evidence="1">
    <location>
        <begin position="12"/>
        <end position="136"/>
    </location>
</feature>
<dbReference type="KEGG" id="rhf:EUB48_02990"/>
<reference evidence="2 3" key="1">
    <citation type="submission" date="2019-01" db="EMBL/GenBank/DDBJ databases">
        <title>Genomic insights into a novel species Rhodoferax sp.</title>
        <authorList>
            <person name="Jin L."/>
        </authorList>
    </citation>
    <scope>NUCLEOTIDE SEQUENCE [LARGE SCALE GENOMIC DNA]</scope>
    <source>
        <strain evidence="2 3">CHu59-6-5</strain>
    </source>
</reference>
<evidence type="ECO:0000259" key="1">
    <source>
        <dbReference type="Pfam" id="PF06527"/>
    </source>
</evidence>
<name>A0A515D7J2_9BURK</name>
<protein>
    <recommendedName>
        <fullName evidence="1">TniQ domain-containing protein</fullName>
    </recommendedName>
</protein>
<evidence type="ECO:0000313" key="3">
    <source>
        <dbReference type="Proteomes" id="UP000316798"/>
    </source>
</evidence>
<gene>
    <name evidence="2" type="ORF">EUB48_02990</name>
</gene>
<keyword evidence="3" id="KW-1185">Reference proteome</keyword>
<dbReference type="Pfam" id="PF06527">
    <property type="entry name" value="TniQ"/>
    <property type="match status" value="1"/>
</dbReference>
<dbReference type="InterPro" id="IPR009492">
    <property type="entry name" value="TniQ"/>
</dbReference>
<evidence type="ECO:0000313" key="2">
    <source>
        <dbReference type="EMBL" id="QDL36382.1"/>
    </source>
</evidence>
<sequence>MSTTEQALFGCPAPFLDEAPVSWICRLALSQASTPEEITKLLGLGGKRDLDVKFSRLSMDWVSDLCGLDRGCFAASHAVLTSYDRVYRQAPEMLLSMEGVPRFRYCPVCLGGQLTAYFPVQWKFATWSYCPAHGCFMENHCERCLAPLVLPRDLGEIVANNREYLSLRNCGRCGNDMSKREPCLVAEFIPMLADWEQMLMTNGRASISAFYHGYLTIKGWRGKRNIKEVLKLRDKGALHFHGYRLDADVVRRRQQTPRAVNTFRSISHPMVRTDL</sequence>